<dbReference type="AlphaFoldDB" id="A0A4Y9F235"/>
<keyword evidence="2" id="KW-0812">Transmembrane</keyword>
<reference evidence="3 4" key="1">
    <citation type="submission" date="2019-03" db="EMBL/GenBank/DDBJ databases">
        <title>Diversity of the mouse oral microbiome.</title>
        <authorList>
            <person name="Joseph S."/>
            <person name="Aduse-Opoku J."/>
            <person name="Curtis M."/>
            <person name="Wade W."/>
            <person name="Hashim A."/>
        </authorList>
    </citation>
    <scope>NUCLEOTIDE SEQUENCE [LARGE SCALE GENOMIC DNA]</scope>
    <source>
        <strain evidence="4">irhom_31</strain>
    </source>
</reference>
<feature type="transmembrane region" description="Helical" evidence="2">
    <location>
        <begin position="103"/>
        <end position="122"/>
    </location>
</feature>
<feature type="transmembrane region" description="Helical" evidence="2">
    <location>
        <begin position="186"/>
        <end position="209"/>
    </location>
</feature>
<feature type="transmembrane region" description="Helical" evidence="2">
    <location>
        <begin position="128"/>
        <end position="150"/>
    </location>
</feature>
<feature type="compositionally biased region" description="Basic and acidic residues" evidence="1">
    <location>
        <begin position="13"/>
        <end position="24"/>
    </location>
</feature>
<sequence length="216" mass="22237">MTFDSQHSNSQRTDSEFSDPRHESGGQQAAPKRPVDPALAAALTGPTLVHALVFLAFGLTTVFWQQPTLGVITVMLGLYMLGYAGASYLTAQTLRRVGGASSAQAFTSIALMQAAGGVLAFVAPRGEFWLTLITACVLGLTGVLKLLAGMRTKASNPAARDWQLEGAIVTLSAAALPVVSEIGDKAIMGTAGGGALVAGIFLVVGALSLRADARHG</sequence>
<dbReference type="RefSeq" id="WP_135013103.1">
    <property type="nucleotide sequence ID" value="NZ_JADGLK010000029.1"/>
</dbReference>
<evidence type="ECO:0008006" key="5">
    <source>
        <dbReference type="Google" id="ProtNLM"/>
    </source>
</evidence>
<evidence type="ECO:0000313" key="4">
    <source>
        <dbReference type="Proteomes" id="UP000297951"/>
    </source>
</evidence>
<proteinExistence type="predicted"/>
<name>A0A4Y9F235_9MICC</name>
<organism evidence="3 4">
    <name type="scientific">Rothia nasimurium</name>
    <dbReference type="NCBI Taxonomy" id="85336"/>
    <lineage>
        <taxon>Bacteria</taxon>
        <taxon>Bacillati</taxon>
        <taxon>Actinomycetota</taxon>
        <taxon>Actinomycetes</taxon>
        <taxon>Micrococcales</taxon>
        <taxon>Micrococcaceae</taxon>
        <taxon>Rothia</taxon>
    </lineage>
</organism>
<dbReference type="Proteomes" id="UP000297951">
    <property type="component" value="Unassembled WGS sequence"/>
</dbReference>
<evidence type="ECO:0000256" key="2">
    <source>
        <dbReference type="SAM" id="Phobius"/>
    </source>
</evidence>
<comment type="caution">
    <text evidence="3">The sequence shown here is derived from an EMBL/GenBank/DDBJ whole genome shotgun (WGS) entry which is preliminary data.</text>
</comment>
<feature type="transmembrane region" description="Helical" evidence="2">
    <location>
        <begin position="38"/>
        <end position="64"/>
    </location>
</feature>
<keyword evidence="2" id="KW-0472">Membrane</keyword>
<feature type="compositionally biased region" description="Polar residues" evidence="1">
    <location>
        <begin position="1"/>
        <end position="12"/>
    </location>
</feature>
<accession>A0A4Y9F235</accession>
<evidence type="ECO:0000313" key="3">
    <source>
        <dbReference type="EMBL" id="TFU21634.1"/>
    </source>
</evidence>
<dbReference type="OrthoDB" id="4883209at2"/>
<gene>
    <name evidence="3" type="ORF">E4U03_08410</name>
</gene>
<feature type="region of interest" description="Disordered" evidence="1">
    <location>
        <begin position="1"/>
        <end position="34"/>
    </location>
</feature>
<dbReference type="STRING" id="85336.A7979_03130"/>
<keyword evidence="2" id="KW-1133">Transmembrane helix</keyword>
<feature type="transmembrane region" description="Helical" evidence="2">
    <location>
        <begin position="70"/>
        <end position="91"/>
    </location>
</feature>
<evidence type="ECO:0000256" key="1">
    <source>
        <dbReference type="SAM" id="MobiDB-lite"/>
    </source>
</evidence>
<protein>
    <recommendedName>
        <fullName evidence="5">DUF308 domain-containing protein</fullName>
    </recommendedName>
</protein>
<dbReference type="EMBL" id="SPQC01000029">
    <property type="protein sequence ID" value="TFU21634.1"/>
    <property type="molecule type" value="Genomic_DNA"/>
</dbReference>